<evidence type="ECO:0000313" key="5">
    <source>
        <dbReference type="Proteomes" id="UP001589748"/>
    </source>
</evidence>
<accession>A0ABV5LUA1</accession>
<organism evidence="4 5">
    <name type="scientific">Kineococcus gynurae</name>
    <dbReference type="NCBI Taxonomy" id="452979"/>
    <lineage>
        <taxon>Bacteria</taxon>
        <taxon>Bacillati</taxon>
        <taxon>Actinomycetota</taxon>
        <taxon>Actinomycetes</taxon>
        <taxon>Kineosporiales</taxon>
        <taxon>Kineosporiaceae</taxon>
        <taxon>Kineococcus</taxon>
    </lineage>
</organism>
<keyword evidence="2" id="KW-0812">Transmembrane</keyword>
<dbReference type="PANTHER" id="PTHR34351">
    <property type="entry name" value="SLR1927 PROTEIN-RELATED"/>
    <property type="match status" value="1"/>
</dbReference>
<keyword evidence="2" id="KW-1133">Transmembrane helix</keyword>
<comment type="caution">
    <text evidence="4">The sequence shown here is derived from an EMBL/GenBank/DDBJ whole genome shotgun (WGS) entry which is preliminary data.</text>
</comment>
<feature type="region of interest" description="Disordered" evidence="1">
    <location>
        <begin position="516"/>
        <end position="560"/>
    </location>
</feature>
<feature type="region of interest" description="Disordered" evidence="1">
    <location>
        <begin position="423"/>
        <end position="479"/>
    </location>
</feature>
<feature type="transmembrane region" description="Helical" evidence="2">
    <location>
        <begin position="46"/>
        <end position="66"/>
    </location>
</feature>
<dbReference type="PANTHER" id="PTHR34351:SF1">
    <property type="entry name" value="SLR1927 PROTEIN"/>
    <property type="match status" value="1"/>
</dbReference>
<feature type="compositionally biased region" description="Basic and acidic residues" evidence="1">
    <location>
        <begin position="544"/>
        <end position="560"/>
    </location>
</feature>
<feature type="region of interest" description="Disordered" evidence="1">
    <location>
        <begin position="1"/>
        <end position="31"/>
    </location>
</feature>
<proteinExistence type="predicted"/>
<dbReference type="RefSeq" id="WP_380155472.1">
    <property type="nucleotide sequence ID" value="NZ_JBHMDM010000007.1"/>
</dbReference>
<evidence type="ECO:0000256" key="1">
    <source>
        <dbReference type="SAM" id="MobiDB-lite"/>
    </source>
</evidence>
<feature type="transmembrane region" description="Helical" evidence="2">
    <location>
        <begin position="73"/>
        <end position="92"/>
    </location>
</feature>
<feature type="compositionally biased region" description="Pro residues" evidence="1">
    <location>
        <begin position="448"/>
        <end position="470"/>
    </location>
</feature>
<keyword evidence="5" id="KW-1185">Reference proteome</keyword>
<dbReference type="InterPro" id="IPR002881">
    <property type="entry name" value="DUF58"/>
</dbReference>
<feature type="compositionally biased region" description="Low complexity" evidence="1">
    <location>
        <begin position="423"/>
        <end position="437"/>
    </location>
</feature>
<evidence type="ECO:0000313" key="4">
    <source>
        <dbReference type="EMBL" id="MFB9377673.1"/>
    </source>
</evidence>
<feature type="region of interest" description="Disordered" evidence="1">
    <location>
        <begin position="284"/>
        <end position="305"/>
    </location>
</feature>
<dbReference type="Pfam" id="PF01882">
    <property type="entry name" value="DUF58"/>
    <property type="match status" value="1"/>
</dbReference>
<feature type="domain" description="DUF58" evidence="3">
    <location>
        <begin position="235"/>
        <end position="277"/>
    </location>
</feature>
<gene>
    <name evidence="4" type="ORF">ACFFVI_11920</name>
</gene>
<keyword evidence="2" id="KW-0472">Membrane</keyword>
<evidence type="ECO:0000256" key="2">
    <source>
        <dbReference type="SAM" id="Phobius"/>
    </source>
</evidence>
<dbReference type="Proteomes" id="UP001589748">
    <property type="component" value="Unassembled WGS sequence"/>
</dbReference>
<protein>
    <submittedName>
        <fullName evidence="4">DUF58 domain-containing protein</fullName>
    </submittedName>
</protein>
<reference evidence="4 5" key="1">
    <citation type="submission" date="2024-09" db="EMBL/GenBank/DDBJ databases">
        <authorList>
            <person name="Sun Q."/>
            <person name="Mori K."/>
        </authorList>
    </citation>
    <scope>NUCLEOTIDE SEQUENCE [LARGE SCALE GENOMIC DNA]</scope>
    <source>
        <strain evidence="4 5">TISTR 1856</strain>
    </source>
</reference>
<sequence>MPSPSPTTSTSTPPALPGSPPEGGFRPGGRRTLSAALPAALPRPTLRGWCLAAAGAAITVAAVALGQRDLLRVGVLLLLLPALALVLARRALGAVTLRPRSSRQAVEAGRTTSTRLEFVGGTVRTGGLVVHDPAPAELGGGTTFALPSLKAGQTLDLDHRLRAERRGRYRVGPAELVAADPLGLVRAHRTLGEAVEVDVLPRVHDLPVIPGGESSGSRGRPGRASTLSALDDAAVREYRDGDDVRRVHWRATARRGEVMVRADERPGRPDVVVLLDDRTNAHDRSGAARHGLRFRGGPRSPATARADVGDVEADSFEFAVSATASALTHFARRGHRVRLLRDGVLHPPGGADRAGLPDLLASLAVLRPAAPTSLARSIAQLGAGEPALLVAVLGRCGPDDVAPLARARPSGWTAVAVLATSGGPASATPGPSGTTPASGGGGSVVTPTPTPTPDPAPDPAPAPAPAPVPGPDGSGAPGREHLALRRAEIVLARAGWRTAIGTPEDGVAPVWGRLAESTVHAPPRPPVTGSSPTPSGPGWPGAQDGDRAGTDRSGRGWEGS</sequence>
<evidence type="ECO:0000259" key="3">
    <source>
        <dbReference type="Pfam" id="PF01882"/>
    </source>
</evidence>
<dbReference type="EMBL" id="JBHMDM010000007">
    <property type="protein sequence ID" value="MFB9377673.1"/>
    <property type="molecule type" value="Genomic_DNA"/>
</dbReference>
<feature type="compositionally biased region" description="Low complexity" evidence="1">
    <location>
        <begin position="1"/>
        <end position="13"/>
    </location>
</feature>
<name>A0ABV5LUA1_9ACTN</name>